<sequence>MKIKSQKEENLIYKNILLTVRRIQVISSLYLLIHSPENIYLGHIETMIYEYIRAVADLTVRVAVTTNSPNRPMFWPQTTHPYPFFSMHDTKHLRTGSGRVWCVNKFQNGDNQHDDNRRSDKSKCWCRKCQDSDAPSNVWWEFKVYTAAQVVFDDLEASFTTIRLFYDTEDSPVIIVDNVSVSDINILNDKCELKCVTCDTNLGNKLMIIWEHLNNVRSKVFEKFYKSSCTDKFCFIVSHPHGCSKQISVGQWKFDQKVGEASFSSTSKYLYTTCTCPGSSGGNVQCFSSNAGTGLRWSSLVHSGSLKSGLNYSEAH</sequence>
<gene>
    <name evidence="2" type="primary">LOC106074117</name>
</gene>
<dbReference type="KEGG" id="bgt:106074117"/>
<name>A0A9U8EK63_BIOGL</name>
<proteinExistence type="predicted"/>
<evidence type="ECO:0000313" key="2">
    <source>
        <dbReference type="RefSeq" id="XP_013090301.2"/>
    </source>
</evidence>
<protein>
    <submittedName>
        <fullName evidence="2">Uncharacterized protein LOC106074117</fullName>
    </submittedName>
</protein>
<dbReference type="Proteomes" id="UP001165740">
    <property type="component" value="Chromosome 8"/>
</dbReference>
<accession>A0A9U8EK63</accession>
<dbReference type="AlphaFoldDB" id="A0A9U8EK63"/>
<keyword evidence="1" id="KW-1185">Reference proteome</keyword>
<evidence type="ECO:0000313" key="1">
    <source>
        <dbReference type="Proteomes" id="UP001165740"/>
    </source>
</evidence>
<dbReference type="RefSeq" id="XP_013090301.2">
    <property type="nucleotide sequence ID" value="XM_013234847.2"/>
</dbReference>
<organism evidence="1 2">
    <name type="scientific">Biomphalaria glabrata</name>
    <name type="common">Bloodfluke planorb</name>
    <name type="synonym">Freshwater snail</name>
    <dbReference type="NCBI Taxonomy" id="6526"/>
    <lineage>
        <taxon>Eukaryota</taxon>
        <taxon>Metazoa</taxon>
        <taxon>Spiralia</taxon>
        <taxon>Lophotrochozoa</taxon>
        <taxon>Mollusca</taxon>
        <taxon>Gastropoda</taxon>
        <taxon>Heterobranchia</taxon>
        <taxon>Euthyneura</taxon>
        <taxon>Panpulmonata</taxon>
        <taxon>Hygrophila</taxon>
        <taxon>Lymnaeoidea</taxon>
        <taxon>Planorbidae</taxon>
        <taxon>Biomphalaria</taxon>
    </lineage>
</organism>
<reference evidence="2" key="1">
    <citation type="submission" date="2025-08" db="UniProtKB">
        <authorList>
            <consortium name="RefSeq"/>
        </authorList>
    </citation>
    <scope>IDENTIFICATION</scope>
</reference>
<dbReference type="GeneID" id="106074117"/>